<organism evidence="3 4">
    <name type="scientific">Segatella oris F0302</name>
    <dbReference type="NCBI Taxonomy" id="649760"/>
    <lineage>
        <taxon>Bacteria</taxon>
        <taxon>Pseudomonadati</taxon>
        <taxon>Bacteroidota</taxon>
        <taxon>Bacteroidia</taxon>
        <taxon>Bacteroidales</taxon>
        <taxon>Prevotellaceae</taxon>
        <taxon>Segatella</taxon>
    </lineage>
</organism>
<dbReference type="EMBL" id="ACUZ02000023">
    <property type="protein sequence ID" value="EFB32314.1"/>
    <property type="molecule type" value="Genomic_DNA"/>
</dbReference>
<dbReference type="HOGENOM" id="CLU_023915_2_1_10"/>
<feature type="transmembrane region" description="Helical" evidence="1">
    <location>
        <begin position="21"/>
        <end position="50"/>
    </location>
</feature>
<feature type="domain" description="Acyltransferase 3" evidence="2">
    <location>
        <begin position="25"/>
        <end position="236"/>
    </location>
</feature>
<proteinExistence type="predicted"/>
<dbReference type="Proteomes" id="UP000004079">
    <property type="component" value="Unassembled WGS sequence"/>
</dbReference>
<evidence type="ECO:0000313" key="4">
    <source>
        <dbReference type="Proteomes" id="UP000004079"/>
    </source>
</evidence>
<protein>
    <recommendedName>
        <fullName evidence="2">Acyltransferase 3 domain-containing protein</fullName>
    </recommendedName>
</protein>
<dbReference type="GO" id="GO:0016747">
    <property type="term" value="F:acyltransferase activity, transferring groups other than amino-acyl groups"/>
    <property type="evidence" value="ECO:0007669"/>
    <property type="project" value="InterPro"/>
</dbReference>
<feature type="transmembrane region" description="Helical" evidence="1">
    <location>
        <begin position="62"/>
        <end position="95"/>
    </location>
</feature>
<reference evidence="3 4" key="1">
    <citation type="submission" date="2009-11" db="EMBL/GenBank/DDBJ databases">
        <authorList>
            <person name="Weinstock G."/>
            <person name="Sodergren E."/>
            <person name="Clifton S."/>
            <person name="Fulton L."/>
            <person name="Fulton B."/>
            <person name="Courtney L."/>
            <person name="Fronick C."/>
            <person name="Harrison M."/>
            <person name="Strong C."/>
            <person name="Farmer C."/>
            <person name="Delahaunty K."/>
            <person name="Markovic C."/>
            <person name="Hall O."/>
            <person name="Minx P."/>
            <person name="Tomlinson C."/>
            <person name="Mitreva M."/>
            <person name="Nelson J."/>
            <person name="Hou S."/>
            <person name="Wollam A."/>
            <person name="Pepin K.H."/>
            <person name="Johnson M."/>
            <person name="Bhonagiri V."/>
            <person name="Nash W.E."/>
            <person name="Warren W."/>
            <person name="Chinwalla A."/>
            <person name="Mardis E.R."/>
            <person name="Wilson R.K."/>
        </authorList>
    </citation>
    <scope>NUCLEOTIDE SEQUENCE [LARGE SCALE GENOMIC DNA]</scope>
    <source>
        <strain evidence="3 4">F0302</strain>
    </source>
</reference>
<evidence type="ECO:0000313" key="3">
    <source>
        <dbReference type="EMBL" id="EFB32314.1"/>
    </source>
</evidence>
<keyword evidence="1" id="KW-0472">Membrane</keyword>
<sequence length="258" mass="29498">MMELFLKKGKQLIIPTLSCTFVTLCLYGGGLEVIGCVWFLKVLFACYLIARGCKLTGLPVEMAYIISWIVLLLIPYGSTLQMNFLYFYFIVGYLFHKWQSRIMKFRLGIFVISLLFFIYSINCHWAIPCKRVDLMFLLQSPQLFVIQLFTGLCGSLTIVGVCSLVDKFVKSNSFGHEIILGLSLIGRYTLGIYVVQTFLLEKSLPTFNEGLSFINSGLMDYLFIPLVGFVICIVCYFVVRFTQQVKLINTLFYGGMKY</sequence>
<gene>
    <name evidence="3" type="ORF">HMPREF0971_01156</name>
</gene>
<dbReference type="InterPro" id="IPR002656">
    <property type="entry name" value="Acyl_transf_3_dom"/>
</dbReference>
<feature type="transmembrane region" description="Helical" evidence="1">
    <location>
        <begin position="107"/>
        <end position="127"/>
    </location>
</feature>
<name>D1QQA8_9BACT</name>
<keyword evidence="1" id="KW-1133">Transmembrane helix</keyword>
<feature type="transmembrane region" description="Helical" evidence="1">
    <location>
        <begin position="219"/>
        <end position="239"/>
    </location>
</feature>
<dbReference type="STRING" id="649760.HMPREF0971_01156"/>
<comment type="caution">
    <text evidence="3">The sequence shown here is derived from an EMBL/GenBank/DDBJ whole genome shotgun (WGS) entry which is preliminary data.</text>
</comment>
<accession>D1QQA8</accession>
<keyword evidence="1" id="KW-0812">Transmembrane</keyword>
<evidence type="ECO:0000256" key="1">
    <source>
        <dbReference type="SAM" id="Phobius"/>
    </source>
</evidence>
<dbReference type="AlphaFoldDB" id="D1QQA8"/>
<dbReference type="Pfam" id="PF01757">
    <property type="entry name" value="Acyl_transf_3"/>
    <property type="match status" value="1"/>
</dbReference>
<feature type="transmembrane region" description="Helical" evidence="1">
    <location>
        <begin position="178"/>
        <end position="199"/>
    </location>
</feature>
<evidence type="ECO:0000259" key="2">
    <source>
        <dbReference type="Pfam" id="PF01757"/>
    </source>
</evidence>
<feature type="transmembrane region" description="Helical" evidence="1">
    <location>
        <begin position="143"/>
        <end position="166"/>
    </location>
</feature>